<protein>
    <submittedName>
        <fullName evidence="5">Glycyl-glycine endopeptidase ALE-1</fullName>
        <ecNumber evidence="5">3.4.24.75</ecNumber>
    </submittedName>
</protein>
<sequence>MRRLIGAIAAVSIAASGVAIAWPAVADERSDLVDKQEEQNQEIERLQSELEGIDLNLQSAYLELEQTRGKIPGAEAELLAAENDLAAAIREAEANAALLAAAQGELEGIVADIKESEGNAQATRKSLGEYARATYRGDLMPSDLEIIVGSASAEDFANAYRAQSAIARSQTMSLTHFEQQAAQSRNREARQNAVEEQIEQLKKESDELVEVQEEKRALADEKRNELVALEQQLAQQSDDLEAKKSDYQSSITGLEEARDLTQQRIAAIDEENRRKEEERRAAEQAAREAAARQRNRPAAPAPAPAAPRQSGGSWIKPPVPAPVYVTSPFGMRHYPFGGVWMHNGVDLRSRCGEAQTAPADGVVSAVVPAAGNGTHGNQIFINHGVVNGSSWVTVTNHLQAFNVSTGQRVSQGDVIGWTGETGMVTACHVHFEVWQDGRVIDPMSLSSFTRRWS</sequence>
<reference evidence="5 6" key="1">
    <citation type="submission" date="2018-12" db="EMBL/GenBank/DDBJ databases">
        <authorList>
            <consortium name="Pathogen Informatics"/>
        </authorList>
    </citation>
    <scope>NUCLEOTIDE SEQUENCE [LARGE SCALE GENOMIC DNA]</scope>
    <source>
        <strain evidence="5 6">NCTC13354</strain>
    </source>
</reference>
<dbReference type="SUPFAM" id="SSF51261">
    <property type="entry name" value="Duplicated hybrid motif"/>
    <property type="match status" value="1"/>
</dbReference>
<keyword evidence="3" id="KW-0732">Signal</keyword>
<gene>
    <name evidence="5" type="ORF">NCTC13354_01690</name>
</gene>
<feature type="compositionally biased region" description="Basic and acidic residues" evidence="2">
    <location>
        <begin position="270"/>
        <end position="291"/>
    </location>
</feature>
<proteinExistence type="predicted"/>
<dbReference type="GO" id="GO:0004222">
    <property type="term" value="F:metalloendopeptidase activity"/>
    <property type="evidence" value="ECO:0007669"/>
    <property type="project" value="TreeGrafter"/>
</dbReference>
<evidence type="ECO:0000313" key="5">
    <source>
        <dbReference type="EMBL" id="VEI13964.1"/>
    </source>
</evidence>
<evidence type="ECO:0000313" key="6">
    <source>
        <dbReference type="Proteomes" id="UP000269542"/>
    </source>
</evidence>
<dbReference type="AlphaFoldDB" id="A0A3S5EW60"/>
<feature type="coiled-coil region" evidence="1">
    <location>
        <begin position="26"/>
        <end position="91"/>
    </location>
</feature>
<dbReference type="EMBL" id="LR134476">
    <property type="protein sequence ID" value="VEI13964.1"/>
    <property type="molecule type" value="Genomic_DNA"/>
</dbReference>
<feature type="chain" id="PRO_5038886535" evidence="3">
    <location>
        <begin position="22"/>
        <end position="453"/>
    </location>
</feature>
<dbReference type="InterPro" id="IPR011055">
    <property type="entry name" value="Dup_hybrid_motif"/>
</dbReference>
<dbReference type="KEGG" id="tbw:NCTC13354_01690"/>
<dbReference type="RefSeq" id="WP_241969002.1">
    <property type="nucleotide sequence ID" value="NZ_LR134476.1"/>
</dbReference>
<dbReference type="InterPro" id="IPR050570">
    <property type="entry name" value="Cell_wall_metabolism_enzyme"/>
</dbReference>
<dbReference type="Gene3D" id="6.10.250.3150">
    <property type="match status" value="1"/>
</dbReference>
<keyword evidence="1" id="KW-0175">Coiled coil</keyword>
<feature type="domain" description="M23ase beta-sheet core" evidence="4">
    <location>
        <begin position="341"/>
        <end position="442"/>
    </location>
</feature>
<evidence type="ECO:0000256" key="3">
    <source>
        <dbReference type="SAM" id="SignalP"/>
    </source>
</evidence>
<dbReference type="InterPro" id="IPR016047">
    <property type="entry name" value="M23ase_b-sheet_dom"/>
</dbReference>
<dbReference type="PANTHER" id="PTHR21666:SF270">
    <property type="entry name" value="MUREIN HYDROLASE ACTIVATOR ENVC"/>
    <property type="match status" value="1"/>
</dbReference>
<evidence type="ECO:0000256" key="2">
    <source>
        <dbReference type="SAM" id="MobiDB-lite"/>
    </source>
</evidence>
<dbReference type="PANTHER" id="PTHR21666">
    <property type="entry name" value="PEPTIDASE-RELATED"/>
    <property type="match status" value="1"/>
</dbReference>
<dbReference type="Pfam" id="PF01551">
    <property type="entry name" value="Peptidase_M23"/>
    <property type="match status" value="1"/>
</dbReference>
<organism evidence="5 6">
    <name type="scientific">Trueperella bialowiezensis</name>
    <dbReference type="NCBI Taxonomy" id="312285"/>
    <lineage>
        <taxon>Bacteria</taxon>
        <taxon>Bacillati</taxon>
        <taxon>Actinomycetota</taxon>
        <taxon>Actinomycetes</taxon>
        <taxon>Actinomycetales</taxon>
        <taxon>Actinomycetaceae</taxon>
        <taxon>Trueperella</taxon>
    </lineage>
</organism>
<keyword evidence="5" id="KW-0378">Hydrolase</keyword>
<evidence type="ECO:0000256" key="1">
    <source>
        <dbReference type="SAM" id="Coils"/>
    </source>
</evidence>
<feature type="signal peptide" evidence="3">
    <location>
        <begin position="1"/>
        <end position="21"/>
    </location>
</feature>
<keyword evidence="6" id="KW-1185">Reference proteome</keyword>
<name>A0A3S5EW60_9ACTO</name>
<dbReference type="Proteomes" id="UP000269542">
    <property type="component" value="Chromosome"/>
</dbReference>
<accession>A0A3S5EW60</accession>
<dbReference type="CDD" id="cd12797">
    <property type="entry name" value="M23_peptidase"/>
    <property type="match status" value="1"/>
</dbReference>
<dbReference type="EC" id="3.4.24.75" evidence="5"/>
<evidence type="ECO:0000259" key="4">
    <source>
        <dbReference type="Pfam" id="PF01551"/>
    </source>
</evidence>
<dbReference type="Gene3D" id="2.70.70.10">
    <property type="entry name" value="Glucose Permease (Domain IIA)"/>
    <property type="match status" value="1"/>
</dbReference>
<feature type="region of interest" description="Disordered" evidence="2">
    <location>
        <begin position="268"/>
        <end position="314"/>
    </location>
</feature>